<sequence length="80" mass="8804">MADVAGRYVRLHGNLDGRELCILTIYAPISDDYEFFAELEQELLHYAAATPGGHPLETLAGLAAQARETFTIDPIALRDD</sequence>
<keyword evidence="2" id="KW-1185">Reference proteome</keyword>
<evidence type="ECO:0000313" key="2">
    <source>
        <dbReference type="Proteomes" id="UP001066276"/>
    </source>
</evidence>
<name>A0AAV7LZF5_PLEWA</name>
<gene>
    <name evidence="1" type="ORF">NDU88_001742</name>
</gene>
<comment type="caution">
    <text evidence="1">The sequence shown here is derived from an EMBL/GenBank/DDBJ whole genome shotgun (WGS) entry which is preliminary data.</text>
</comment>
<dbReference type="EMBL" id="JANPWB010000014">
    <property type="protein sequence ID" value="KAJ1096607.1"/>
    <property type="molecule type" value="Genomic_DNA"/>
</dbReference>
<protein>
    <submittedName>
        <fullName evidence="1">Uncharacterized protein</fullName>
    </submittedName>
</protein>
<reference evidence="1" key="1">
    <citation type="journal article" date="2022" name="bioRxiv">
        <title>Sequencing and chromosome-scale assembly of the giantPleurodeles waltlgenome.</title>
        <authorList>
            <person name="Brown T."/>
            <person name="Elewa A."/>
            <person name="Iarovenko S."/>
            <person name="Subramanian E."/>
            <person name="Araus A.J."/>
            <person name="Petzold A."/>
            <person name="Susuki M."/>
            <person name="Suzuki K.-i.T."/>
            <person name="Hayashi T."/>
            <person name="Toyoda A."/>
            <person name="Oliveira C."/>
            <person name="Osipova E."/>
            <person name="Leigh N.D."/>
            <person name="Simon A."/>
            <person name="Yun M.H."/>
        </authorList>
    </citation>
    <scope>NUCLEOTIDE SEQUENCE</scope>
    <source>
        <strain evidence="1">20211129_DDA</strain>
        <tissue evidence="1">Liver</tissue>
    </source>
</reference>
<dbReference type="AlphaFoldDB" id="A0AAV7LZF5"/>
<proteinExistence type="predicted"/>
<dbReference type="Proteomes" id="UP001066276">
    <property type="component" value="Chromosome 10"/>
</dbReference>
<organism evidence="1 2">
    <name type="scientific">Pleurodeles waltl</name>
    <name type="common">Iberian ribbed newt</name>
    <dbReference type="NCBI Taxonomy" id="8319"/>
    <lineage>
        <taxon>Eukaryota</taxon>
        <taxon>Metazoa</taxon>
        <taxon>Chordata</taxon>
        <taxon>Craniata</taxon>
        <taxon>Vertebrata</taxon>
        <taxon>Euteleostomi</taxon>
        <taxon>Amphibia</taxon>
        <taxon>Batrachia</taxon>
        <taxon>Caudata</taxon>
        <taxon>Salamandroidea</taxon>
        <taxon>Salamandridae</taxon>
        <taxon>Pleurodelinae</taxon>
        <taxon>Pleurodeles</taxon>
    </lineage>
</organism>
<accession>A0AAV7LZF5</accession>
<evidence type="ECO:0000313" key="1">
    <source>
        <dbReference type="EMBL" id="KAJ1096607.1"/>
    </source>
</evidence>